<gene>
    <name evidence="3" type="ORF">Enr17x_44210</name>
</gene>
<proteinExistence type="predicted"/>
<protein>
    <submittedName>
        <fullName evidence="3">Uncharacterized protein</fullName>
    </submittedName>
</protein>
<name>A0A518IGZ9_9PLAN</name>
<keyword evidence="2" id="KW-0472">Membrane</keyword>
<evidence type="ECO:0000256" key="1">
    <source>
        <dbReference type="SAM" id="MobiDB-lite"/>
    </source>
</evidence>
<dbReference type="Proteomes" id="UP000318313">
    <property type="component" value="Chromosome"/>
</dbReference>
<dbReference type="EMBL" id="CP037452">
    <property type="protein sequence ID" value="QDV52359.1"/>
    <property type="molecule type" value="Genomic_DNA"/>
</dbReference>
<dbReference type="RefSeq" id="WP_145311693.1">
    <property type="nucleotide sequence ID" value="NZ_CP037452.1"/>
</dbReference>
<keyword evidence="4" id="KW-1185">Reference proteome</keyword>
<feature type="region of interest" description="Disordered" evidence="1">
    <location>
        <begin position="654"/>
        <end position="673"/>
    </location>
</feature>
<sequence length="673" mass="74459">MKPNHAPLLILIKLREGHLSDAEGLSVREQLASDSLLLQHWKTLSQLYQQPNKPIKVPQHSDIDAESVAAFVEEEMSPEQSEAFEAACWDQTELLREVIAAYQAAHFDFLVSSIPEEYAQQTSRRMRDILSEQTRPADASLTEADYLAPIEDEQKTVLESASAASTKLEKTPVKTHSHKTRSQSPLRERSKKRNGALWFSVAVAAVLIVVIPTYFVFVHNPAKNSITKKTSPGPIPLVPDHSNSNSNKPLDVEIAPEIAVVPESIPKAHQPETPDRENELNAKPLVAQKPMLDNPAAPVQLSLDWTKVAGIVGLKTDRTSPWKGILAEGATLKVDQVMHLELRTLPFSWLQGTLGSGLKLVMDANSEASLSVQGVPQKENQTNIDLQLHSGKVAFTHLNTGDVLRLQHQRQEWLVEVKQDETSLGFHQLEGNKQELIAFAGELLVTAPFSEQPISLKTDQMLVMKDQSVSLPLKLAGNQNWRSKPAGTLKLKPALIDRMNQSKNLLASLMTVPAGQSGLEVLASTNLGFTLDPTFAVPRATSSLSELQRTAAIEWLLAAKDDPTTRAVWNRIKVMENSTTSAISIQTWFQMAQRKVPANQQLLKELSLGLGAKQPLFVRQCSIHFLRQLTRQRLAEYDAGAPTPAAINSVRQKLRRATVKPGRPSGNTNRRQR</sequence>
<reference evidence="3 4" key="1">
    <citation type="submission" date="2019-03" db="EMBL/GenBank/DDBJ databases">
        <title>Deep-cultivation of Planctomycetes and their phenomic and genomic characterization uncovers novel biology.</title>
        <authorList>
            <person name="Wiegand S."/>
            <person name="Jogler M."/>
            <person name="Boedeker C."/>
            <person name="Pinto D."/>
            <person name="Vollmers J."/>
            <person name="Rivas-Marin E."/>
            <person name="Kohn T."/>
            <person name="Peeters S.H."/>
            <person name="Heuer A."/>
            <person name="Rast P."/>
            <person name="Oberbeckmann S."/>
            <person name="Bunk B."/>
            <person name="Jeske O."/>
            <person name="Meyerdierks A."/>
            <person name="Storesund J.E."/>
            <person name="Kallscheuer N."/>
            <person name="Luecker S."/>
            <person name="Lage O.M."/>
            <person name="Pohl T."/>
            <person name="Merkel B.J."/>
            <person name="Hornburger P."/>
            <person name="Mueller R.-W."/>
            <person name="Bruemmer F."/>
            <person name="Labrenz M."/>
            <person name="Spormann A.M."/>
            <person name="Op den Camp H."/>
            <person name="Overmann J."/>
            <person name="Amann R."/>
            <person name="Jetten M.S.M."/>
            <person name="Mascher T."/>
            <person name="Medema M.H."/>
            <person name="Devos D.P."/>
            <person name="Kaster A.-K."/>
            <person name="Ovreas L."/>
            <person name="Rohde M."/>
            <person name="Galperin M.Y."/>
            <person name="Jogler C."/>
        </authorList>
    </citation>
    <scope>NUCLEOTIDE SEQUENCE [LARGE SCALE GENOMIC DNA]</scope>
    <source>
        <strain evidence="3 4">Enr17</strain>
    </source>
</reference>
<organism evidence="3 4">
    <name type="scientific">Gimesia fumaroli</name>
    <dbReference type="NCBI Taxonomy" id="2527976"/>
    <lineage>
        <taxon>Bacteria</taxon>
        <taxon>Pseudomonadati</taxon>
        <taxon>Planctomycetota</taxon>
        <taxon>Planctomycetia</taxon>
        <taxon>Planctomycetales</taxon>
        <taxon>Planctomycetaceae</taxon>
        <taxon>Gimesia</taxon>
    </lineage>
</organism>
<dbReference type="KEGG" id="gfm:Enr17x_44210"/>
<evidence type="ECO:0000313" key="3">
    <source>
        <dbReference type="EMBL" id="QDV52359.1"/>
    </source>
</evidence>
<dbReference type="OrthoDB" id="226096at2"/>
<keyword evidence="2" id="KW-0812">Transmembrane</keyword>
<keyword evidence="2" id="KW-1133">Transmembrane helix</keyword>
<evidence type="ECO:0000313" key="4">
    <source>
        <dbReference type="Proteomes" id="UP000318313"/>
    </source>
</evidence>
<evidence type="ECO:0000256" key="2">
    <source>
        <dbReference type="SAM" id="Phobius"/>
    </source>
</evidence>
<feature type="transmembrane region" description="Helical" evidence="2">
    <location>
        <begin position="196"/>
        <end position="217"/>
    </location>
</feature>
<accession>A0A518IGZ9</accession>
<dbReference type="AlphaFoldDB" id="A0A518IGZ9"/>
<feature type="region of interest" description="Disordered" evidence="1">
    <location>
        <begin position="165"/>
        <end position="189"/>
    </location>
</feature>